<dbReference type="Proteomes" id="UP000677918">
    <property type="component" value="Unassembled WGS sequence"/>
</dbReference>
<reference evidence="1" key="1">
    <citation type="submission" date="2021-04" db="EMBL/GenBank/DDBJ databases">
        <title>Draft genome sequence of Xylanibacillus composti strain K13.</title>
        <authorList>
            <person name="Uke A."/>
            <person name="Chhe C."/>
            <person name="Baramee S."/>
            <person name="Kosugi A."/>
        </authorList>
    </citation>
    <scope>NUCLEOTIDE SEQUENCE</scope>
    <source>
        <strain evidence="1">K13</strain>
    </source>
</reference>
<organism evidence="1 2">
    <name type="scientific">Xylanibacillus composti</name>
    <dbReference type="NCBI Taxonomy" id="1572762"/>
    <lineage>
        <taxon>Bacteria</taxon>
        <taxon>Bacillati</taxon>
        <taxon>Bacillota</taxon>
        <taxon>Bacilli</taxon>
        <taxon>Bacillales</taxon>
        <taxon>Paenibacillaceae</taxon>
        <taxon>Xylanibacillus</taxon>
    </lineage>
</organism>
<sequence>MARHTAKGKRFEGLIERADKALDNGYCIEASTIYYAILEERLISVLTKFGCTIDRWQKMHYCINKLKTLTATNSLARAAFDTSLLDTMDAWRDRRNEVIHDFAKMDIPYNDIEEWAKEGKSLLRQFNAAAMRLKKRIS</sequence>
<accession>A0A8J4H6N0</accession>
<keyword evidence="2" id="KW-1185">Reference proteome</keyword>
<dbReference type="RefSeq" id="WP_213413637.1">
    <property type="nucleotide sequence ID" value="NZ_BOVK01000060.1"/>
</dbReference>
<evidence type="ECO:0000313" key="1">
    <source>
        <dbReference type="EMBL" id="GIQ70826.1"/>
    </source>
</evidence>
<proteinExistence type="predicted"/>
<dbReference type="AlphaFoldDB" id="A0A8J4H6N0"/>
<dbReference type="EMBL" id="BOVK01000060">
    <property type="protein sequence ID" value="GIQ70826.1"/>
    <property type="molecule type" value="Genomic_DNA"/>
</dbReference>
<protein>
    <submittedName>
        <fullName evidence="1">Uncharacterized protein</fullName>
    </submittedName>
</protein>
<evidence type="ECO:0000313" key="2">
    <source>
        <dbReference type="Proteomes" id="UP000677918"/>
    </source>
</evidence>
<name>A0A8J4H6N0_9BACL</name>
<gene>
    <name evidence="1" type="ORF">XYCOK13_36500</name>
</gene>
<comment type="caution">
    <text evidence="1">The sequence shown here is derived from an EMBL/GenBank/DDBJ whole genome shotgun (WGS) entry which is preliminary data.</text>
</comment>